<dbReference type="SUPFAM" id="SSF55729">
    <property type="entry name" value="Acyl-CoA N-acyltransferases (Nat)"/>
    <property type="match status" value="1"/>
</dbReference>
<evidence type="ECO:0008006" key="3">
    <source>
        <dbReference type="Google" id="ProtNLM"/>
    </source>
</evidence>
<evidence type="ECO:0000313" key="1">
    <source>
        <dbReference type="EMBL" id="KAK3346349.1"/>
    </source>
</evidence>
<dbReference type="AlphaFoldDB" id="A0AAJ0HBV0"/>
<evidence type="ECO:0000313" key="2">
    <source>
        <dbReference type="Proteomes" id="UP001275084"/>
    </source>
</evidence>
<comment type="caution">
    <text evidence="1">The sequence shown here is derived from an EMBL/GenBank/DDBJ whole genome shotgun (WGS) entry which is preliminary data.</text>
</comment>
<dbReference type="Gene3D" id="3.40.630.30">
    <property type="match status" value="1"/>
</dbReference>
<dbReference type="Proteomes" id="UP001275084">
    <property type="component" value="Unassembled WGS sequence"/>
</dbReference>
<organism evidence="1 2">
    <name type="scientific">Lasiosphaeria hispida</name>
    <dbReference type="NCBI Taxonomy" id="260671"/>
    <lineage>
        <taxon>Eukaryota</taxon>
        <taxon>Fungi</taxon>
        <taxon>Dikarya</taxon>
        <taxon>Ascomycota</taxon>
        <taxon>Pezizomycotina</taxon>
        <taxon>Sordariomycetes</taxon>
        <taxon>Sordariomycetidae</taxon>
        <taxon>Sordariales</taxon>
        <taxon>Lasiosphaeriaceae</taxon>
        <taxon>Lasiosphaeria</taxon>
    </lineage>
</organism>
<dbReference type="InterPro" id="IPR016181">
    <property type="entry name" value="Acyl_CoA_acyltransferase"/>
</dbReference>
<sequence>MSIVFQGLGGDSTKAVEMRAVESEFESEDITDEMLTKAAQLFSDHYGIWDTPDGRQGPKRGNRVKITASRLRSDYLPVGARSSYVRVHVDDNLAGNAFACRWAYQGRQVCWVTQLVVHHEFRERRVATRLLEKLRKNDDEIFGIMSSHPAACIAISKACAELSFPNVQLGFMQSCASEVMAGSPIAYVRDPKLCGSLFQPDSTVSDVNDLVSGVDTNFFVSHEDPLRAVAWLRQHDLWPLGNLPDGLEFLLVFEAPRLKVFSAPLLFPSLDYPKHMYM</sequence>
<reference evidence="1" key="2">
    <citation type="submission" date="2023-06" db="EMBL/GenBank/DDBJ databases">
        <authorList>
            <consortium name="Lawrence Berkeley National Laboratory"/>
            <person name="Haridas S."/>
            <person name="Hensen N."/>
            <person name="Bonometti L."/>
            <person name="Westerberg I."/>
            <person name="Brannstrom I.O."/>
            <person name="Guillou S."/>
            <person name="Cros-Aarteil S."/>
            <person name="Calhoun S."/>
            <person name="Kuo A."/>
            <person name="Mondo S."/>
            <person name="Pangilinan J."/>
            <person name="Riley R."/>
            <person name="Labutti K."/>
            <person name="Andreopoulos B."/>
            <person name="Lipzen A."/>
            <person name="Chen C."/>
            <person name="Yanf M."/>
            <person name="Daum C."/>
            <person name="Ng V."/>
            <person name="Clum A."/>
            <person name="Steindorff A."/>
            <person name="Ohm R."/>
            <person name="Martin F."/>
            <person name="Silar P."/>
            <person name="Natvig D."/>
            <person name="Lalanne C."/>
            <person name="Gautier V."/>
            <person name="Ament-Velasquez S.L."/>
            <person name="Kruys A."/>
            <person name="Hutchinson M.I."/>
            <person name="Powell A.J."/>
            <person name="Barry K."/>
            <person name="Miller A.N."/>
            <person name="Grigoriev I.V."/>
            <person name="Debuchy R."/>
            <person name="Gladieux P."/>
            <person name="Thoren M.H."/>
            <person name="Johannesson H."/>
        </authorList>
    </citation>
    <scope>NUCLEOTIDE SEQUENCE</scope>
    <source>
        <strain evidence="1">CBS 955.72</strain>
    </source>
</reference>
<proteinExistence type="predicted"/>
<dbReference type="EMBL" id="JAUIQD010000006">
    <property type="protein sequence ID" value="KAK3346349.1"/>
    <property type="molecule type" value="Genomic_DNA"/>
</dbReference>
<keyword evidence="2" id="KW-1185">Reference proteome</keyword>
<accession>A0AAJ0HBV0</accession>
<name>A0AAJ0HBV0_9PEZI</name>
<protein>
    <recommendedName>
        <fullName evidence="3">N-acetyltransferase domain-containing protein</fullName>
    </recommendedName>
</protein>
<gene>
    <name evidence="1" type="ORF">B0T25DRAFT_592588</name>
</gene>
<reference evidence="1" key="1">
    <citation type="journal article" date="2023" name="Mol. Phylogenet. Evol.">
        <title>Genome-scale phylogeny and comparative genomics of the fungal order Sordariales.</title>
        <authorList>
            <person name="Hensen N."/>
            <person name="Bonometti L."/>
            <person name="Westerberg I."/>
            <person name="Brannstrom I.O."/>
            <person name="Guillou S."/>
            <person name="Cros-Aarteil S."/>
            <person name="Calhoun S."/>
            <person name="Haridas S."/>
            <person name="Kuo A."/>
            <person name="Mondo S."/>
            <person name="Pangilinan J."/>
            <person name="Riley R."/>
            <person name="LaButti K."/>
            <person name="Andreopoulos B."/>
            <person name="Lipzen A."/>
            <person name="Chen C."/>
            <person name="Yan M."/>
            <person name="Daum C."/>
            <person name="Ng V."/>
            <person name="Clum A."/>
            <person name="Steindorff A."/>
            <person name="Ohm R.A."/>
            <person name="Martin F."/>
            <person name="Silar P."/>
            <person name="Natvig D.O."/>
            <person name="Lalanne C."/>
            <person name="Gautier V."/>
            <person name="Ament-Velasquez S.L."/>
            <person name="Kruys A."/>
            <person name="Hutchinson M.I."/>
            <person name="Powell A.J."/>
            <person name="Barry K."/>
            <person name="Miller A.N."/>
            <person name="Grigoriev I.V."/>
            <person name="Debuchy R."/>
            <person name="Gladieux P."/>
            <person name="Hiltunen Thoren M."/>
            <person name="Johannesson H."/>
        </authorList>
    </citation>
    <scope>NUCLEOTIDE SEQUENCE</scope>
    <source>
        <strain evidence="1">CBS 955.72</strain>
    </source>
</reference>